<gene>
    <name evidence="6" type="ORF">KIMH_04160</name>
</gene>
<dbReference type="InterPro" id="IPR051553">
    <property type="entry name" value="Ran_GTPase-activating"/>
</dbReference>
<dbReference type="Pfam" id="PF13540">
    <property type="entry name" value="RCC1_2"/>
    <property type="match status" value="2"/>
</dbReference>
<dbReference type="Pfam" id="PF09479">
    <property type="entry name" value="Flg_new"/>
    <property type="match status" value="1"/>
</dbReference>
<evidence type="ECO:0000256" key="1">
    <source>
        <dbReference type="ARBA" id="ARBA00004196"/>
    </source>
</evidence>
<dbReference type="PANTHER" id="PTHR45982:SF1">
    <property type="entry name" value="REGULATOR OF CHROMOSOME CONDENSATION"/>
    <property type="match status" value="1"/>
</dbReference>
<dbReference type="PANTHER" id="PTHR45982">
    <property type="entry name" value="REGULATOR OF CHROMOSOME CONDENSATION"/>
    <property type="match status" value="1"/>
</dbReference>
<dbReference type="InterPro" id="IPR009091">
    <property type="entry name" value="RCC1/BLIP-II"/>
</dbReference>
<proteinExistence type="predicted"/>
<evidence type="ECO:0000256" key="2">
    <source>
        <dbReference type="ARBA" id="ARBA00022658"/>
    </source>
</evidence>
<comment type="subcellular location">
    <subcellularLocation>
        <location evidence="1">Cell envelope</location>
    </subcellularLocation>
</comment>
<dbReference type="Gene3D" id="2.130.10.30">
    <property type="entry name" value="Regulator of chromosome condensation 1/beta-lactamase-inhibitor protein II"/>
    <property type="match status" value="4"/>
</dbReference>
<dbReference type="EMBL" id="AP026800">
    <property type="protein sequence ID" value="BDR54305.1"/>
    <property type="molecule type" value="Genomic_DNA"/>
</dbReference>
<reference evidence="6 7" key="1">
    <citation type="journal article" date="2023" name="Microbiol. Spectr.">
        <title>Symbiosis of Carpenter Bees with Uncharacterized Lactic Acid Bacteria Showing NAD Auxotrophy.</title>
        <authorList>
            <person name="Kawasaki S."/>
            <person name="Ozawa K."/>
            <person name="Mori T."/>
            <person name="Yamamoto A."/>
            <person name="Ito M."/>
            <person name="Ohkuma M."/>
            <person name="Sakamoto M."/>
            <person name="Matsutani M."/>
        </authorList>
    </citation>
    <scope>NUCLEOTIDE SEQUENCE [LARGE SCALE GENOMIC DNA]</scope>
    <source>
        <strain evidence="6 7">KimH</strain>
    </source>
</reference>
<dbReference type="InterPro" id="IPR000408">
    <property type="entry name" value="Reg_chr_condens"/>
</dbReference>
<keyword evidence="2" id="KW-0344">Guanine-nucleotide releasing factor</keyword>
<dbReference type="Proteomes" id="UP001321748">
    <property type="component" value="Chromosome"/>
</dbReference>
<dbReference type="InterPro" id="IPR042229">
    <property type="entry name" value="Listeria/Bacterioides_rpt_sf"/>
</dbReference>
<accession>A0ABN6SI27</accession>
<keyword evidence="3" id="KW-0677">Repeat</keyword>
<dbReference type="InterPro" id="IPR006624">
    <property type="entry name" value="Beta-propeller_rpt_TECPR"/>
</dbReference>
<dbReference type="InterPro" id="IPR058923">
    <property type="entry name" value="RCC1-like_dom"/>
</dbReference>
<protein>
    <recommendedName>
        <fullName evidence="5">RCC1-like domain-containing protein</fullName>
    </recommendedName>
</protein>
<evidence type="ECO:0000256" key="3">
    <source>
        <dbReference type="ARBA" id="ARBA00022737"/>
    </source>
</evidence>
<dbReference type="PRINTS" id="PR00633">
    <property type="entry name" value="RCCNDNSATION"/>
</dbReference>
<dbReference type="Pfam" id="PF00415">
    <property type="entry name" value="RCC1"/>
    <property type="match status" value="3"/>
</dbReference>
<feature type="domain" description="RCC1-like" evidence="5">
    <location>
        <begin position="636"/>
        <end position="924"/>
    </location>
</feature>
<dbReference type="PROSITE" id="PS00626">
    <property type="entry name" value="RCC1_2"/>
    <property type="match status" value="4"/>
</dbReference>
<name>A0ABN6SI27_9BIFI</name>
<organism evidence="6 7">
    <name type="scientific">Bombiscardovia apis</name>
    <dbReference type="NCBI Taxonomy" id="2932182"/>
    <lineage>
        <taxon>Bacteria</taxon>
        <taxon>Bacillati</taxon>
        <taxon>Actinomycetota</taxon>
        <taxon>Actinomycetes</taxon>
        <taxon>Bifidobacteriales</taxon>
        <taxon>Bifidobacteriaceae</taxon>
        <taxon>Bombiscardovia</taxon>
    </lineage>
</organism>
<evidence type="ECO:0000313" key="6">
    <source>
        <dbReference type="EMBL" id="BDR54305.1"/>
    </source>
</evidence>
<evidence type="ECO:0000256" key="4">
    <source>
        <dbReference type="SAM" id="MobiDB-lite"/>
    </source>
</evidence>
<dbReference type="PROSITE" id="PS50012">
    <property type="entry name" value="RCC1_3"/>
    <property type="match status" value="12"/>
</dbReference>
<keyword evidence="7" id="KW-1185">Reference proteome</keyword>
<dbReference type="Gene3D" id="2.60.40.4270">
    <property type="entry name" value="Listeria-Bacteroides repeat domain"/>
    <property type="match status" value="1"/>
</dbReference>
<dbReference type="SUPFAM" id="SSF50985">
    <property type="entry name" value="RCC1/BLIP-II"/>
    <property type="match status" value="3"/>
</dbReference>
<dbReference type="InterPro" id="IPR013378">
    <property type="entry name" value="InlB-like_B-rpt"/>
</dbReference>
<feature type="region of interest" description="Disordered" evidence="4">
    <location>
        <begin position="155"/>
        <end position="175"/>
    </location>
</feature>
<evidence type="ECO:0000259" key="5">
    <source>
        <dbReference type="Pfam" id="PF25390"/>
    </source>
</evidence>
<evidence type="ECO:0000313" key="7">
    <source>
        <dbReference type="Proteomes" id="UP001321748"/>
    </source>
</evidence>
<dbReference type="SMART" id="SM00706">
    <property type="entry name" value="TECPR"/>
    <property type="match status" value="6"/>
</dbReference>
<sequence length="1040" mass="109208">MGTGYTTNVSSPIRVLIPIGVRFTQVSAGNYFSLALDEQGRVWHWGKRQDGIRGSLLRPTLLTSGVLPSSGIIQISAGASHGMALDNNGIVYVWGGGAYGENSLPTMFTPPIVVTGGDLPATGIIKILAGQRTSFAIDQDGKLYAWGDNAYGQLGNPTNVNPPPNTTSKNPAPKRVLSGSVTATTKITQVASGSFHTLALDTAGNVHAWGMNFQGELGTYQNSGNGAFCGSTTTPTPTPRIATTNKTSINAGSSMSSALDSNGTIWTWGNNQYGQLGDNRNKTSCAVNYIPSAVNAGSITSSTPIAQISGTNQYILALDHNGIVYGFGSNRVGQLGNSTNSGTNTPNPDPMPTGVATLKMTSVSFDGVAVTNPVKDPATGVWTVRVPLHDVGQVPVSIGWSMTWVSSSWDSNSRLQTTTVTMNQPAVTLHYEYKGTYTVHFDLGGAPGSTPADQYAVIGDDESIAWPNPTPSWEHHWFDGWFTSSGEAWDFNSPVRANMTLTAKWEAYQFTLNPSEGPTEGSNPLTLTAPDPPQGISYSQISAGSSHSLALGSDGNTYAWGNNAAGQLGDGTTTRSNRPVRVQTPAGLHFAQISANGSFSMGLTPDGRVYTWGSNTYGQLGNSTIPTGGTGSGSTTPVLVQRGERPAGVNYTAISAGSYHAMALGSDNQVYTWGQNNHGQLGNNTQTIAQAAVRVQQGERPAGVNYTAVSAGREFSLALGSDRQVYAWGSNERGQLGNNTQIDQRTPVLVQEGQRPTAVTYTAVSAGGAHVVALGSDQQAYAWGDNRYGQLGNATIPTSVSNASARSTLPLAVERGERPAGVSYAAVSAGNSYSAALGSNRQAYTWGANSYSQLGNGTTTEQHTPVLARQGERPTGVTYTSISAGYDHCTALGSDHQAYTWGRNLDGQLGSGNNTDGSAPVLVKLMQLLVTGITFDTTDASPAPVWDASSKVWKLKAPGHNAGAVPVHVHWTLAGAGQTDYDLSYTYRYTLPAAGAIPLQRLTGGSLLGLSALAALSWAAYQLTKKRRSPRSPSRSNPRR</sequence>
<dbReference type="Pfam" id="PF25390">
    <property type="entry name" value="WD40_RLD"/>
    <property type="match status" value="1"/>
</dbReference>